<accession>A0AAD7BIW9</accession>
<protein>
    <submittedName>
        <fullName evidence="2">Uncharacterized protein</fullName>
    </submittedName>
</protein>
<feature type="region of interest" description="Disordered" evidence="1">
    <location>
        <begin position="543"/>
        <end position="581"/>
    </location>
</feature>
<gene>
    <name evidence="2" type="ORF">FB45DRAFT_870561</name>
</gene>
<reference evidence="2" key="1">
    <citation type="submission" date="2023-03" db="EMBL/GenBank/DDBJ databases">
        <title>Massive genome expansion in bonnet fungi (Mycena s.s.) driven by repeated elements and novel gene families across ecological guilds.</title>
        <authorList>
            <consortium name="Lawrence Berkeley National Laboratory"/>
            <person name="Harder C.B."/>
            <person name="Miyauchi S."/>
            <person name="Viragh M."/>
            <person name="Kuo A."/>
            <person name="Thoen E."/>
            <person name="Andreopoulos B."/>
            <person name="Lu D."/>
            <person name="Skrede I."/>
            <person name="Drula E."/>
            <person name="Henrissat B."/>
            <person name="Morin E."/>
            <person name="Kohler A."/>
            <person name="Barry K."/>
            <person name="LaButti K."/>
            <person name="Morin E."/>
            <person name="Salamov A."/>
            <person name="Lipzen A."/>
            <person name="Mereny Z."/>
            <person name="Hegedus B."/>
            <person name="Baldrian P."/>
            <person name="Stursova M."/>
            <person name="Weitz H."/>
            <person name="Taylor A."/>
            <person name="Grigoriev I.V."/>
            <person name="Nagy L.G."/>
            <person name="Martin F."/>
            <person name="Kauserud H."/>
        </authorList>
    </citation>
    <scope>NUCLEOTIDE SEQUENCE</scope>
    <source>
        <strain evidence="2">9284</strain>
    </source>
</reference>
<sequence length="581" mass="65311">MHPSLSPAALHSLPLSLRASLQRTAVAAAKGSLKDFTKLLGDVPALSPISHLLLPALYGLLDPMQAERLEGLDFIATVGDTALLLSAFLAVDRLWLLPDIPKECYGDLWPRLWRWSLLIMRHNYCVRQYIREEFHITIIQLFSRLHRNCERNAKTISATPGLRQLVARVWVLLSRKTNSKFSDYARDDVLDFIHFGLDLKNREHLNDLVEGCGGSLVHFSDVLVGFFTNLASDNAHKSFRLMTGAFSVLEHTTDIWPEFPQLFLNRGIVRAQVVMLRRLASHSPPKDFALDKSYHSLISNFLDFPSEERMVEAVRAGLLQLIASALQTPRLISWHLLELTIVDLSGYSPYRSVVAQLWSSIAEVDATIDATLASRSPLWKSWRQFHDSVSEMVNTLRIHRAPDLPPMRACDNIERLDWRRGHNQTCAKIRTHFLRKSPPTGSLSFLLTGQCLDSPELLTTQSSRDESFLRTVAFATYHARLPFILLEELSYMLKYPDQSGPFVCFFDIQTGELTFSRSAESNLERGHRIKCFVFHRQEANHVRHSETHGATRGIGDAGNVRGASTGSGGGGGRESCAGGYA</sequence>
<dbReference type="AlphaFoldDB" id="A0AAD7BIW9"/>
<evidence type="ECO:0000313" key="3">
    <source>
        <dbReference type="Proteomes" id="UP001221142"/>
    </source>
</evidence>
<keyword evidence="3" id="KW-1185">Reference proteome</keyword>
<dbReference type="EMBL" id="JARKIF010000015">
    <property type="protein sequence ID" value="KAJ7622359.1"/>
    <property type="molecule type" value="Genomic_DNA"/>
</dbReference>
<organism evidence="2 3">
    <name type="scientific">Roridomyces roridus</name>
    <dbReference type="NCBI Taxonomy" id="1738132"/>
    <lineage>
        <taxon>Eukaryota</taxon>
        <taxon>Fungi</taxon>
        <taxon>Dikarya</taxon>
        <taxon>Basidiomycota</taxon>
        <taxon>Agaricomycotina</taxon>
        <taxon>Agaricomycetes</taxon>
        <taxon>Agaricomycetidae</taxon>
        <taxon>Agaricales</taxon>
        <taxon>Marasmiineae</taxon>
        <taxon>Mycenaceae</taxon>
        <taxon>Roridomyces</taxon>
    </lineage>
</organism>
<evidence type="ECO:0000256" key="1">
    <source>
        <dbReference type="SAM" id="MobiDB-lite"/>
    </source>
</evidence>
<dbReference type="Proteomes" id="UP001221142">
    <property type="component" value="Unassembled WGS sequence"/>
</dbReference>
<comment type="caution">
    <text evidence="2">The sequence shown here is derived from an EMBL/GenBank/DDBJ whole genome shotgun (WGS) entry which is preliminary data.</text>
</comment>
<proteinExistence type="predicted"/>
<name>A0AAD7BIW9_9AGAR</name>
<evidence type="ECO:0000313" key="2">
    <source>
        <dbReference type="EMBL" id="KAJ7622359.1"/>
    </source>
</evidence>